<dbReference type="EMBL" id="CM042028">
    <property type="protein sequence ID" value="KAI3797647.1"/>
    <property type="molecule type" value="Genomic_DNA"/>
</dbReference>
<sequence length="81" mass="9114">MEKDQTAKDDTNIKPDTDHFNIERALYGKLIPYATTTVPGVQYFMDTDEEKSKADITLSKVKPLGHRPKAAFGHPSVSMYL</sequence>
<protein>
    <submittedName>
        <fullName evidence="1">Uncharacterized protein</fullName>
    </submittedName>
</protein>
<keyword evidence="2" id="KW-1185">Reference proteome</keyword>
<proteinExistence type="predicted"/>
<dbReference type="Proteomes" id="UP001056120">
    <property type="component" value="Linkage Group LG11"/>
</dbReference>
<evidence type="ECO:0000313" key="2">
    <source>
        <dbReference type="Proteomes" id="UP001056120"/>
    </source>
</evidence>
<reference evidence="1 2" key="2">
    <citation type="journal article" date="2022" name="Mol. Ecol. Resour.">
        <title>The genomes of chicory, endive, great burdock and yacon provide insights into Asteraceae paleo-polyploidization history and plant inulin production.</title>
        <authorList>
            <person name="Fan W."/>
            <person name="Wang S."/>
            <person name="Wang H."/>
            <person name="Wang A."/>
            <person name="Jiang F."/>
            <person name="Liu H."/>
            <person name="Zhao H."/>
            <person name="Xu D."/>
            <person name="Zhang Y."/>
        </authorList>
    </citation>
    <scope>NUCLEOTIDE SEQUENCE [LARGE SCALE GENOMIC DNA]</scope>
    <source>
        <strain evidence="2">cv. Yunnan</strain>
        <tissue evidence="1">Leaves</tissue>
    </source>
</reference>
<organism evidence="1 2">
    <name type="scientific">Smallanthus sonchifolius</name>
    <dbReference type="NCBI Taxonomy" id="185202"/>
    <lineage>
        <taxon>Eukaryota</taxon>
        <taxon>Viridiplantae</taxon>
        <taxon>Streptophyta</taxon>
        <taxon>Embryophyta</taxon>
        <taxon>Tracheophyta</taxon>
        <taxon>Spermatophyta</taxon>
        <taxon>Magnoliopsida</taxon>
        <taxon>eudicotyledons</taxon>
        <taxon>Gunneridae</taxon>
        <taxon>Pentapetalae</taxon>
        <taxon>asterids</taxon>
        <taxon>campanulids</taxon>
        <taxon>Asterales</taxon>
        <taxon>Asteraceae</taxon>
        <taxon>Asteroideae</taxon>
        <taxon>Heliantheae alliance</taxon>
        <taxon>Millerieae</taxon>
        <taxon>Smallanthus</taxon>
    </lineage>
</organism>
<reference evidence="2" key="1">
    <citation type="journal article" date="2022" name="Mol. Ecol. Resour.">
        <title>The genomes of chicory, endive, great burdock and yacon provide insights into Asteraceae palaeo-polyploidization history and plant inulin production.</title>
        <authorList>
            <person name="Fan W."/>
            <person name="Wang S."/>
            <person name="Wang H."/>
            <person name="Wang A."/>
            <person name="Jiang F."/>
            <person name="Liu H."/>
            <person name="Zhao H."/>
            <person name="Xu D."/>
            <person name="Zhang Y."/>
        </authorList>
    </citation>
    <scope>NUCLEOTIDE SEQUENCE [LARGE SCALE GENOMIC DNA]</scope>
    <source>
        <strain evidence="2">cv. Yunnan</strain>
    </source>
</reference>
<accession>A0ACB9HPB5</accession>
<name>A0ACB9HPB5_9ASTR</name>
<comment type="caution">
    <text evidence="1">The sequence shown here is derived from an EMBL/GenBank/DDBJ whole genome shotgun (WGS) entry which is preliminary data.</text>
</comment>
<evidence type="ECO:0000313" key="1">
    <source>
        <dbReference type="EMBL" id="KAI3797647.1"/>
    </source>
</evidence>
<gene>
    <name evidence="1" type="ORF">L1987_32908</name>
</gene>